<feature type="transmembrane region" description="Helical" evidence="1">
    <location>
        <begin position="12"/>
        <end position="31"/>
    </location>
</feature>
<keyword evidence="1" id="KW-0812">Transmembrane</keyword>
<reference evidence="2 3" key="1">
    <citation type="submission" date="2017-05" db="EMBL/GenBank/DDBJ databases">
        <title>Complete and WGS of Bordetella genogroups.</title>
        <authorList>
            <person name="Spilker T."/>
            <person name="LiPuma J."/>
        </authorList>
    </citation>
    <scope>NUCLEOTIDE SEQUENCE [LARGE SCALE GENOMIC DNA]</scope>
    <source>
        <strain evidence="2 3">AU17164</strain>
    </source>
</reference>
<gene>
    <name evidence="2" type="ORF">CAL13_17555</name>
</gene>
<dbReference type="RefSeq" id="WP_086073088.1">
    <property type="nucleotide sequence ID" value="NZ_CP021109.1"/>
</dbReference>
<keyword evidence="1" id="KW-0472">Membrane</keyword>
<dbReference type="EMBL" id="CP021109">
    <property type="protein sequence ID" value="ARP87816.1"/>
    <property type="molecule type" value="Genomic_DNA"/>
</dbReference>
<evidence type="ECO:0000313" key="2">
    <source>
        <dbReference type="EMBL" id="ARP87816.1"/>
    </source>
</evidence>
<proteinExistence type="predicted"/>
<protein>
    <submittedName>
        <fullName evidence="2">Uncharacterized protein</fullName>
    </submittedName>
</protein>
<accession>A0A1W6Z3G6</accession>
<name>A0A1W6Z3G6_9BORD</name>
<dbReference type="Proteomes" id="UP000194139">
    <property type="component" value="Chromosome"/>
</dbReference>
<dbReference type="AlphaFoldDB" id="A0A1W6Z3G6"/>
<organism evidence="2 3">
    <name type="scientific">Bordetella genomosp. 9</name>
    <dbReference type="NCBI Taxonomy" id="1416803"/>
    <lineage>
        <taxon>Bacteria</taxon>
        <taxon>Pseudomonadati</taxon>
        <taxon>Pseudomonadota</taxon>
        <taxon>Betaproteobacteria</taxon>
        <taxon>Burkholderiales</taxon>
        <taxon>Alcaligenaceae</taxon>
        <taxon>Bordetella</taxon>
    </lineage>
</organism>
<sequence>MASFPDWNWSGWTWVIAAIVLLSLLQAGWHLRAELRRRAQDNAVAARQNEVRQTGRPYSAIVLRTTDTGIRMGAVKSFVIELALHVQGDTVVPDFDATVRVPLSPVRLADFTEGRTIQVRVDPATRDVAIAQRTE</sequence>
<evidence type="ECO:0000313" key="3">
    <source>
        <dbReference type="Proteomes" id="UP000194139"/>
    </source>
</evidence>
<keyword evidence="1" id="KW-1133">Transmembrane helix</keyword>
<evidence type="ECO:0000256" key="1">
    <source>
        <dbReference type="SAM" id="Phobius"/>
    </source>
</evidence>
<keyword evidence="3" id="KW-1185">Reference proteome</keyword>